<comment type="caution">
    <text evidence="1">The sequence shown here is derived from an EMBL/GenBank/DDBJ whole genome shotgun (WGS) entry which is preliminary data.</text>
</comment>
<proteinExistence type="predicted"/>
<dbReference type="Pfam" id="PF07957">
    <property type="entry name" value="DUF3294"/>
    <property type="match status" value="1"/>
</dbReference>
<sequence length="205" mass="21936">MAAIHTNPVPPKVADATAQGYLDIAADVAGPVSVRAARSSKRLKIARSLYACNIITESELGEHELFHVACALLPGAGPAVAADTAAAVVPPDVPPWFTQAIQAQLAPIQAQLARIQDQLGNLEARQLNSEARLVNSVVSYPADPLQGITNAAGHVFPQFPNTLGGLYDMNEVEMTAFLNHYGLDVPFEETLKMDRIKKFIGMRIA</sequence>
<evidence type="ECO:0000313" key="2">
    <source>
        <dbReference type="Proteomes" id="UP000693970"/>
    </source>
</evidence>
<evidence type="ECO:0000313" key="1">
    <source>
        <dbReference type="EMBL" id="KAG7345959.1"/>
    </source>
</evidence>
<protein>
    <submittedName>
        <fullName evidence="1">DUF3294 domain containing protein</fullName>
    </submittedName>
</protein>
<keyword evidence="2" id="KW-1185">Reference proteome</keyword>
<name>A0A9K3PIA9_9STRA</name>
<organism evidence="1 2">
    <name type="scientific">Nitzschia inconspicua</name>
    <dbReference type="NCBI Taxonomy" id="303405"/>
    <lineage>
        <taxon>Eukaryota</taxon>
        <taxon>Sar</taxon>
        <taxon>Stramenopiles</taxon>
        <taxon>Ochrophyta</taxon>
        <taxon>Bacillariophyta</taxon>
        <taxon>Bacillariophyceae</taxon>
        <taxon>Bacillariophycidae</taxon>
        <taxon>Bacillariales</taxon>
        <taxon>Bacillariaceae</taxon>
        <taxon>Nitzschia</taxon>
    </lineage>
</organism>
<dbReference type="Proteomes" id="UP000693970">
    <property type="component" value="Unassembled WGS sequence"/>
</dbReference>
<reference evidence="1" key="1">
    <citation type="journal article" date="2021" name="Sci. Rep.">
        <title>Diploid genomic architecture of Nitzschia inconspicua, an elite biomass production diatom.</title>
        <authorList>
            <person name="Oliver A."/>
            <person name="Podell S."/>
            <person name="Pinowska A."/>
            <person name="Traller J.C."/>
            <person name="Smith S.R."/>
            <person name="McClure R."/>
            <person name="Beliaev A."/>
            <person name="Bohutskyi P."/>
            <person name="Hill E.A."/>
            <person name="Rabines A."/>
            <person name="Zheng H."/>
            <person name="Allen L.Z."/>
            <person name="Kuo A."/>
            <person name="Grigoriev I.V."/>
            <person name="Allen A.E."/>
            <person name="Hazlebeck D."/>
            <person name="Allen E.E."/>
        </authorList>
    </citation>
    <scope>NUCLEOTIDE SEQUENCE</scope>
    <source>
        <strain evidence="1">Hildebrandi</strain>
    </source>
</reference>
<accession>A0A9K3PIA9</accession>
<dbReference type="OrthoDB" id="3235759at2759"/>
<dbReference type="InterPro" id="IPR012917">
    <property type="entry name" value="DUF3294"/>
</dbReference>
<dbReference type="AlphaFoldDB" id="A0A9K3PIA9"/>
<reference evidence="1" key="2">
    <citation type="submission" date="2021-04" db="EMBL/GenBank/DDBJ databases">
        <authorList>
            <person name="Podell S."/>
        </authorList>
    </citation>
    <scope>NUCLEOTIDE SEQUENCE</scope>
    <source>
        <strain evidence="1">Hildebrandi</strain>
    </source>
</reference>
<gene>
    <name evidence="1" type="ORF">IV203_005026</name>
</gene>
<dbReference type="EMBL" id="JAGRRH010000021">
    <property type="protein sequence ID" value="KAG7345959.1"/>
    <property type="molecule type" value="Genomic_DNA"/>
</dbReference>